<dbReference type="Proteomes" id="UP000291116">
    <property type="component" value="Unassembled WGS sequence"/>
</dbReference>
<dbReference type="AlphaFoldDB" id="A0A448YYJ4"/>
<dbReference type="EMBL" id="CAACVS010000039">
    <property type="protein sequence ID" value="VEU34825.1"/>
    <property type="molecule type" value="Genomic_DNA"/>
</dbReference>
<organism evidence="1 2">
    <name type="scientific">Pseudo-nitzschia multistriata</name>
    <dbReference type="NCBI Taxonomy" id="183589"/>
    <lineage>
        <taxon>Eukaryota</taxon>
        <taxon>Sar</taxon>
        <taxon>Stramenopiles</taxon>
        <taxon>Ochrophyta</taxon>
        <taxon>Bacillariophyta</taxon>
        <taxon>Bacillariophyceae</taxon>
        <taxon>Bacillariophycidae</taxon>
        <taxon>Bacillariales</taxon>
        <taxon>Bacillariaceae</taxon>
        <taxon>Pseudo-nitzschia</taxon>
    </lineage>
</organism>
<evidence type="ECO:0000313" key="2">
    <source>
        <dbReference type="Proteomes" id="UP000291116"/>
    </source>
</evidence>
<reference evidence="1 2" key="1">
    <citation type="submission" date="2019-01" db="EMBL/GenBank/DDBJ databases">
        <authorList>
            <person name="Ferrante I. M."/>
        </authorList>
    </citation>
    <scope>NUCLEOTIDE SEQUENCE [LARGE SCALE GENOMIC DNA]</scope>
    <source>
        <strain evidence="1 2">B856</strain>
    </source>
</reference>
<gene>
    <name evidence="1" type="ORF">PSNMU_V1.4_AUG-EV-PASAV3_0015440</name>
</gene>
<sequence length="130" mass="14746">MHLVQADEFHHDVIVRQEAFLYRRHALMHVFQFAGDVLGKFLCTETDSRCLLETSLALLTGPLLAFTGSCLASKAFRDSHRSLHRAAFGIVSDIDVFSGFRFFAWFGRASLFDAKRRGSAKNLYSIDDEK</sequence>
<keyword evidence="2" id="KW-1185">Reference proteome</keyword>
<evidence type="ECO:0000313" key="1">
    <source>
        <dbReference type="EMBL" id="VEU34825.1"/>
    </source>
</evidence>
<accession>A0A448YYJ4</accession>
<protein>
    <submittedName>
        <fullName evidence="1">Uncharacterized protein</fullName>
    </submittedName>
</protein>
<proteinExistence type="predicted"/>
<name>A0A448YYJ4_9STRA</name>